<gene>
    <name evidence="3" type="ORF">ABS361_19515</name>
</gene>
<dbReference type="PANTHER" id="PTHR35869:SF1">
    <property type="entry name" value="OUTER-MEMBRANE LIPOPROTEIN CARRIER PROTEIN"/>
    <property type="match status" value="1"/>
</dbReference>
<reference evidence="3" key="1">
    <citation type="submission" date="2024-06" db="EMBL/GenBank/DDBJ databases">
        <title>Methylostella associata gen. nov., sp. nov., a novel Ancalomicrobiaceae-affiliated facultatively methylotrophic bacteria that feed on methanotrophs of the genus Methylococcus.</title>
        <authorList>
            <person name="Saltykova V."/>
            <person name="Danilova O.V."/>
            <person name="Oshkin I.Y."/>
            <person name="Belova S.E."/>
            <person name="Pimenov N.V."/>
            <person name="Dedysh S.N."/>
        </authorList>
    </citation>
    <scope>NUCLEOTIDE SEQUENCE</scope>
    <source>
        <strain evidence="3">S20</strain>
    </source>
</reference>
<organism evidence="3">
    <name type="scientific">Methyloraptor flagellatus</name>
    <dbReference type="NCBI Taxonomy" id="3162530"/>
    <lineage>
        <taxon>Bacteria</taxon>
        <taxon>Pseudomonadati</taxon>
        <taxon>Pseudomonadota</taxon>
        <taxon>Alphaproteobacteria</taxon>
        <taxon>Hyphomicrobiales</taxon>
        <taxon>Ancalomicrobiaceae</taxon>
        <taxon>Methyloraptor</taxon>
    </lineage>
</organism>
<dbReference type="InterPro" id="IPR004564">
    <property type="entry name" value="OM_lipoprot_carrier_LolA-like"/>
</dbReference>
<protein>
    <submittedName>
        <fullName evidence="3">Outer-membrane lipoprotein carrier protein LolA</fullName>
    </submittedName>
</protein>
<evidence type="ECO:0000256" key="2">
    <source>
        <dbReference type="SAM" id="SignalP"/>
    </source>
</evidence>
<evidence type="ECO:0000313" key="3">
    <source>
        <dbReference type="EMBL" id="XBY44202.1"/>
    </source>
</evidence>
<dbReference type="SUPFAM" id="SSF89392">
    <property type="entry name" value="Prokaryotic lipoproteins and lipoprotein localization factors"/>
    <property type="match status" value="1"/>
</dbReference>
<dbReference type="Pfam" id="PF03548">
    <property type="entry name" value="LolA"/>
    <property type="match status" value="1"/>
</dbReference>
<accession>A0AAU7X819</accession>
<keyword evidence="3" id="KW-0449">Lipoprotein</keyword>
<sequence length="249" mass="27133">MTQFFAARPTVLALAFAAGLAAVPAVAQTTLAPQGAAAQTAPQTGVAIPVAGPSAAIPATGGVQPVKLNPAQREVLGTINKYFNSIRMMYGDFVQFGPDGERSEGQFFMERPGKIRFIYAKPSTLDIVSDGTDVVVRDRKNQTQDLYPLSKTPLRFLLSDQIDLTTEANVTRVGIEPDLVSIVLEQSTVFGDGHLTLIFDRKSSELKQWTVTDAQNYDTSVAIYNVKQNQPIDPITFKYDRLAPALQRK</sequence>
<name>A0AAU7X819_9HYPH</name>
<feature type="chain" id="PRO_5043683668" evidence="2">
    <location>
        <begin position="28"/>
        <end position="249"/>
    </location>
</feature>
<dbReference type="Gene3D" id="2.50.20.10">
    <property type="entry name" value="Lipoprotein localisation LolA/LolB/LppX"/>
    <property type="match status" value="1"/>
</dbReference>
<dbReference type="EMBL" id="CP158568">
    <property type="protein sequence ID" value="XBY44202.1"/>
    <property type="molecule type" value="Genomic_DNA"/>
</dbReference>
<dbReference type="KEGG" id="mflg:ABS361_19515"/>
<dbReference type="AlphaFoldDB" id="A0AAU7X819"/>
<dbReference type="InterPro" id="IPR029046">
    <property type="entry name" value="LolA/LolB/LppX"/>
</dbReference>
<evidence type="ECO:0000256" key="1">
    <source>
        <dbReference type="ARBA" id="ARBA00022729"/>
    </source>
</evidence>
<keyword evidence="1 2" id="KW-0732">Signal</keyword>
<dbReference type="RefSeq" id="WP_407049296.1">
    <property type="nucleotide sequence ID" value="NZ_CP158568.1"/>
</dbReference>
<dbReference type="CDD" id="cd16325">
    <property type="entry name" value="LolA"/>
    <property type="match status" value="1"/>
</dbReference>
<feature type="signal peptide" evidence="2">
    <location>
        <begin position="1"/>
        <end position="27"/>
    </location>
</feature>
<dbReference type="PANTHER" id="PTHR35869">
    <property type="entry name" value="OUTER-MEMBRANE LIPOPROTEIN CARRIER PROTEIN"/>
    <property type="match status" value="1"/>
</dbReference>
<proteinExistence type="predicted"/>